<dbReference type="RefSeq" id="WP_407591409.1">
    <property type="nucleotide sequence ID" value="NZ_JBHDIY010000002.1"/>
</dbReference>
<dbReference type="EMBL" id="JBHDIY010000002">
    <property type="protein sequence ID" value="MFL4469553.1"/>
    <property type="molecule type" value="Genomic_DNA"/>
</dbReference>
<feature type="domain" description="GFO/IDH/MocA-like oxidoreductase" evidence="2">
    <location>
        <begin position="120"/>
        <end position="254"/>
    </location>
</feature>
<dbReference type="InterPro" id="IPR000683">
    <property type="entry name" value="Gfo/Idh/MocA-like_OxRdtase_N"/>
</dbReference>
<dbReference type="SUPFAM" id="SSF55347">
    <property type="entry name" value="Glyceraldehyde-3-phosphate dehydrogenase-like, C-terminal domain"/>
    <property type="match status" value="1"/>
</dbReference>
<sequence length="336" mass="35094">MTRIGVAGAGLIGRQHIAAIARTPGVTLSAVLDPAAADIEGPSACDLADLAEQSDGIILAVPNALHAPMAQELIAVNCPMLIEKPLTGSAVEGKTLVDAAKEADVPILVGHHRRHNPLVAKAKEIVEGGGLGTLTTVHGQCWLPKPDHYYDADWRQGAGAGPLFINLIHDVDVLMYLCGPIAQVQALESNRVRGTGAEEVSVAILRFASGVLGTLNLADVALGPWSWELTAGENPAYPKTDQSSYLIGGTHGSLALPNLTVWSQKAGPDWWAPIDQTRLPIPASDPLSTQIAHFADVIVGRATPLVSAADGLRAVQVIEAIKQAAQTGVSVDIPEI</sequence>
<dbReference type="SUPFAM" id="SSF51735">
    <property type="entry name" value="NAD(P)-binding Rossmann-fold domains"/>
    <property type="match status" value="1"/>
</dbReference>
<dbReference type="InterPro" id="IPR055170">
    <property type="entry name" value="GFO_IDH_MocA-like_dom"/>
</dbReference>
<evidence type="ECO:0000313" key="4">
    <source>
        <dbReference type="Proteomes" id="UP001627408"/>
    </source>
</evidence>
<dbReference type="PANTHER" id="PTHR43377">
    <property type="entry name" value="BILIVERDIN REDUCTASE A"/>
    <property type="match status" value="1"/>
</dbReference>
<dbReference type="InterPro" id="IPR036291">
    <property type="entry name" value="NAD(P)-bd_dom_sf"/>
</dbReference>
<gene>
    <name evidence="3" type="ORF">ACERZ8_06605</name>
</gene>
<dbReference type="Gene3D" id="3.40.50.720">
    <property type="entry name" value="NAD(P)-binding Rossmann-like Domain"/>
    <property type="match status" value="1"/>
</dbReference>
<proteinExistence type="predicted"/>
<comment type="caution">
    <text evidence="3">The sequence shown here is derived from an EMBL/GenBank/DDBJ whole genome shotgun (WGS) entry which is preliminary data.</text>
</comment>
<dbReference type="PANTHER" id="PTHR43377:SF8">
    <property type="entry name" value="BLR3664 PROTEIN"/>
    <property type="match status" value="1"/>
</dbReference>
<evidence type="ECO:0000259" key="2">
    <source>
        <dbReference type="Pfam" id="PF22725"/>
    </source>
</evidence>
<feature type="domain" description="Gfo/Idh/MocA-like oxidoreductase N-terminal" evidence="1">
    <location>
        <begin position="3"/>
        <end position="111"/>
    </location>
</feature>
<evidence type="ECO:0000313" key="3">
    <source>
        <dbReference type="EMBL" id="MFL4469553.1"/>
    </source>
</evidence>
<dbReference type="InterPro" id="IPR051450">
    <property type="entry name" value="Gfo/Idh/MocA_Oxidoreductases"/>
</dbReference>
<dbReference type="Gene3D" id="3.30.360.10">
    <property type="entry name" value="Dihydrodipicolinate Reductase, domain 2"/>
    <property type="match status" value="1"/>
</dbReference>
<organism evidence="3 4">
    <name type="scientific">Tateyamaria armeniaca</name>
    <dbReference type="NCBI Taxonomy" id="2518930"/>
    <lineage>
        <taxon>Bacteria</taxon>
        <taxon>Pseudomonadati</taxon>
        <taxon>Pseudomonadota</taxon>
        <taxon>Alphaproteobacteria</taxon>
        <taxon>Rhodobacterales</taxon>
        <taxon>Roseobacteraceae</taxon>
        <taxon>Tateyamaria</taxon>
    </lineage>
</organism>
<dbReference type="Pfam" id="PF01408">
    <property type="entry name" value="GFO_IDH_MocA"/>
    <property type="match status" value="1"/>
</dbReference>
<protein>
    <submittedName>
        <fullName evidence="3">Gfo/Idh/MocA family protein</fullName>
    </submittedName>
</protein>
<accession>A0ABW8UR01</accession>
<keyword evidence="4" id="KW-1185">Reference proteome</keyword>
<evidence type="ECO:0000259" key="1">
    <source>
        <dbReference type="Pfam" id="PF01408"/>
    </source>
</evidence>
<name>A0ABW8UR01_9RHOB</name>
<dbReference type="Proteomes" id="UP001627408">
    <property type="component" value="Unassembled WGS sequence"/>
</dbReference>
<dbReference type="Pfam" id="PF22725">
    <property type="entry name" value="GFO_IDH_MocA_C3"/>
    <property type="match status" value="1"/>
</dbReference>
<reference evidence="3 4" key="1">
    <citation type="submission" date="2024-08" db="EMBL/GenBank/DDBJ databases">
        <title>Tateyamaria sp. nov., isolated from marine algae.</title>
        <authorList>
            <person name="Choi B.J."/>
            <person name="Kim J.M."/>
            <person name="Lee J.K."/>
            <person name="Choi D.G."/>
            <person name="Bayburt H."/>
            <person name="Baek J.H."/>
            <person name="Han D.M."/>
            <person name="Jeon C.O."/>
        </authorList>
    </citation>
    <scope>NUCLEOTIDE SEQUENCE [LARGE SCALE GENOMIC DNA]</scope>
    <source>
        <strain evidence="3 4">KMU-156</strain>
    </source>
</reference>